<dbReference type="AlphaFoldDB" id="A0A7U9THT8"/>
<dbReference type="Pfam" id="PF02371">
    <property type="entry name" value="Transposase_20"/>
    <property type="match status" value="1"/>
</dbReference>
<dbReference type="GO" id="GO:0006313">
    <property type="term" value="P:DNA transposition"/>
    <property type="evidence" value="ECO:0007669"/>
    <property type="project" value="InterPro"/>
</dbReference>
<keyword evidence="5" id="KW-1185">Reference proteome</keyword>
<dbReference type="PANTHER" id="PTHR33055">
    <property type="entry name" value="TRANSPOSASE FOR INSERTION SEQUENCE ELEMENT IS1111A"/>
    <property type="match status" value="1"/>
</dbReference>
<protein>
    <submittedName>
        <fullName evidence="4">IS110 family transposase</fullName>
    </submittedName>
</protein>
<reference evidence="4" key="1">
    <citation type="submission" date="2021-01" db="EMBL/GenBank/DDBJ databases">
        <title>Draft genome sequence of Acholeplasmataceae bacterium strain Mahy22.</title>
        <authorList>
            <person name="Watanabe M."/>
            <person name="Kojima H."/>
            <person name="Fukui M."/>
        </authorList>
    </citation>
    <scope>NUCLEOTIDE SEQUENCE</scope>
    <source>
        <strain evidence="4">Mahy22</strain>
    </source>
</reference>
<evidence type="ECO:0000313" key="5">
    <source>
        <dbReference type="Proteomes" id="UP000620133"/>
    </source>
</evidence>
<evidence type="ECO:0000313" key="3">
    <source>
        <dbReference type="EMBL" id="BCR35514.1"/>
    </source>
</evidence>
<feature type="domain" description="Transposase IS110-like N-terminal" evidence="1">
    <location>
        <begin position="4"/>
        <end position="166"/>
    </location>
</feature>
<dbReference type="InterPro" id="IPR003346">
    <property type="entry name" value="Transposase_20"/>
</dbReference>
<dbReference type="KEGG" id="manr:MPAN_016330"/>
<dbReference type="PANTHER" id="PTHR33055:SF15">
    <property type="entry name" value="TRANSPOSASE-RELATED"/>
    <property type="match status" value="1"/>
</dbReference>
<dbReference type="EMBL" id="AP024412">
    <property type="protein sequence ID" value="BCR35514.1"/>
    <property type="molecule type" value="Genomic_DNA"/>
</dbReference>
<dbReference type="Pfam" id="PF01548">
    <property type="entry name" value="DEDD_Tnp_IS110"/>
    <property type="match status" value="1"/>
</dbReference>
<proteinExistence type="predicted"/>
<evidence type="ECO:0000259" key="1">
    <source>
        <dbReference type="Pfam" id="PF01548"/>
    </source>
</evidence>
<dbReference type="InterPro" id="IPR047650">
    <property type="entry name" value="Transpos_IS110"/>
</dbReference>
<evidence type="ECO:0000259" key="2">
    <source>
        <dbReference type="Pfam" id="PF02371"/>
    </source>
</evidence>
<evidence type="ECO:0000313" key="4">
    <source>
        <dbReference type="EMBL" id="BCR36740.1"/>
    </source>
</evidence>
<dbReference type="GO" id="GO:0004803">
    <property type="term" value="F:transposase activity"/>
    <property type="evidence" value="ECO:0007669"/>
    <property type="project" value="InterPro"/>
</dbReference>
<organism evidence="4 5">
    <name type="scientific">Mariniplasma anaerobium</name>
    <dbReference type="NCBI Taxonomy" id="2735436"/>
    <lineage>
        <taxon>Bacteria</taxon>
        <taxon>Bacillati</taxon>
        <taxon>Mycoplasmatota</taxon>
        <taxon>Mollicutes</taxon>
        <taxon>Acholeplasmatales</taxon>
        <taxon>Acholeplasmataceae</taxon>
        <taxon>Mariniplasma</taxon>
    </lineage>
</organism>
<dbReference type="GO" id="GO:0003677">
    <property type="term" value="F:DNA binding"/>
    <property type="evidence" value="ECO:0007669"/>
    <property type="project" value="InterPro"/>
</dbReference>
<dbReference type="Proteomes" id="UP000620133">
    <property type="component" value="Chromosome"/>
</dbReference>
<accession>A0A7U9THT8</accession>
<dbReference type="InterPro" id="IPR002525">
    <property type="entry name" value="Transp_IS110-like_N"/>
</dbReference>
<dbReference type="NCBIfam" id="NF033542">
    <property type="entry name" value="transpos_IS110"/>
    <property type="match status" value="1"/>
</dbReference>
<dbReference type="RefSeq" id="WP_176239381.1">
    <property type="nucleotide sequence ID" value="NZ_AP024412.1"/>
</dbReference>
<dbReference type="KEGG" id="manr:MPAN_004070"/>
<gene>
    <name evidence="3" type="ORF">MPAN_004070</name>
    <name evidence="4" type="ORF">MPAN_016330</name>
</gene>
<dbReference type="EMBL" id="AP024412">
    <property type="protein sequence ID" value="BCR36740.1"/>
    <property type="molecule type" value="Genomic_DNA"/>
</dbReference>
<name>A0A7U9THT8_9MOLU</name>
<sequence>MIYIGIDVASNKHDIVITNNLGVLFKKPFKIINDLEGYKKLLSEIKLAKEFFCDQIVRIGLESTGHYSRNILHYLIRGGYDVMFINPLLTNMDRKASSVRKTKTDSIDAKAICMFLIRNQNDFKPYTLSSYHIDELKTLVRLRKSLKKQINKDVNQLHAYIDQAFPEYNKIFNKLVSKTSLAVLARYASLSELKRVRLNTLIELIKTASKGHLGLIQAKDLKSLPLTSIGMDSQALSFSIKGSIVRINLLNDQVSLIEEEIKLNVDMTKTTLLSIPGISYTTGGIILAEIGDISLFKSADALLAFAGLDPSVYQSGKFEGNYRISKRGSSIFRWAMFQSAQAIVKFDPTFKAYYLKKKAQGKKHRNIIGHVTKKLMRVIYSILKNNSTYIK</sequence>
<feature type="domain" description="Transposase IS116/IS110/IS902 C-terminal" evidence="2">
    <location>
        <begin position="271"/>
        <end position="354"/>
    </location>
</feature>